<evidence type="ECO:0008006" key="4">
    <source>
        <dbReference type="Google" id="ProtNLM"/>
    </source>
</evidence>
<dbReference type="EMBL" id="CAJRAU010000005">
    <property type="protein sequence ID" value="CAG5071570.1"/>
    <property type="molecule type" value="Genomic_DNA"/>
</dbReference>
<feature type="transmembrane region" description="Helical" evidence="1">
    <location>
        <begin position="71"/>
        <end position="87"/>
    </location>
</feature>
<feature type="transmembrane region" description="Helical" evidence="1">
    <location>
        <begin position="152"/>
        <end position="172"/>
    </location>
</feature>
<keyword evidence="1" id="KW-1133">Transmembrane helix</keyword>
<sequence>MLTTDKMKDEIINNIQNPRQLEELYRDNKATFRGAFNAVYSDIREHVTAQIWHERLNFETNEISWGTGKELLFVIIASFLAGLVAKIPDFTGINPEYFYPRNISFVVFPLLTAYFLWKQQVNIRKALIAAVAILVSAVYINLLPDNPKSDTLMLACMHLPLFLWAILGYAFAGDSLHTYKRRLDFLRYNGDLVVMTTIILIAGGILSAVTVGLFSLIGLRIEEIYFPYVAIWGLAAAPIVGTYLVQTNPQLVSKVSPVIAKVFTPLVLVMLTIYLSAVVYTGKDPYNDREFLLIFNALLIGVMALILFSIVETSKNTGNKIALFMLLGLAVLTITVNGIALSAIIFRISEWGVTPNRLAVLGGNVLILINLLLVTYRLFHTIKNGDAIAGVENSIALFLPIYGIWTLVVTFVFPVLFGFK</sequence>
<protein>
    <recommendedName>
        <fullName evidence="4">DUF4153 domain-containing protein</fullName>
    </recommendedName>
</protein>
<feature type="transmembrane region" description="Helical" evidence="1">
    <location>
        <begin position="192"/>
        <end position="217"/>
    </location>
</feature>
<dbReference type="Proteomes" id="UP000679725">
    <property type="component" value="Unassembled WGS sequence"/>
</dbReference>
<comment type="caution">
    <text evidence="2">The sequence shown here is derived from an EMBL/GenBank/DDBJ whole genome shotgun (WGS) entry which is preliminary data.</text>
</comment>
<feature type="transmembrane region" description="Helical" evidence="1">
    <location>
        <begin position="291"/>
        <end position="311"/>
    </location>
</feature>
<evidence type="ECO:0000313" key="2">
    <source>
        <dbReference type="EMBL" id="CAG5071570.1"/>
    </source>
</evidence>
<accession>A0ABN7RCG4</accession>
<keyword evidence="1" id="KW-0472">Membrane</keyword>
<feature type="transmembrane region" description="Helical" evidence="1">
    <location>
        <begin position="323"/>
        <end position="346"/>
    </location>
</feature>
<feature type="transmembrane region" description="Helical" evidence="1">
    <location>
        <begin position="358"/>
        <end position="379"/>
    </location>
</feature>
<gene>
    <name evidence="2" type="ORF">DYBT9623_03570</name>
</gene>
<reference evidence="2 3" key="1">
    <citation type="submission" date="2021-04" db="EMBL/GenBank/DDBJ databases">
        <authorList>
            <person name="Rodrigo-Torres L."/>
            <person name="Arahal R. D."/>
            <person name="Lucena T."/>
        </authorList>
    </citation>
    <scope>NUCLEOTIDE SEQUENCE [LARGE SCALE GENOMIC DNA]</scope>
    <source>
        <strain evidence="2 3">CECT 9623</strain>
    </source>
</reference>
<feature type="transmembrane region" description="Helical" evidence="1">
    <location>
        <begin position="123"/>
        <end position="140"/>
    </location>
</feature>
<feature type="transmembrane region" description="Helical" evidence="1">
    <location>
        <begin position="99"/>
        <end position="117"/>
    </location>
</feature>
<feature type="transmembrane region" description="Helical" evidence="1">
    <location>
        <begin position="399"/>
        <end position="419"/>
    </location>
</feature>
<name>A0ABN7RCG4_9BACT</name>
<evidence type="ECO:0000256" key="1">
    <source>
        <dbReference type="SAM" id="Phobius"/>
    </source>
</evidence>
<keyword evidence="1" id="KW-0812">Transmembrane</keyword>
<keyword evidence="3" id="KW-1185">Reference proteome</keyword>
<proteinExistence type="predicted"/>
<feature type="transmembrane region" description="Helical" evidence="1">
    <location>
        <begin position="258"/>
        <end position="279"/>
    </location>
</feature>
<evidence type="ECO:0000313" key="3">
    <source>
        <dbReference type="Proteomes" id="UP000679725"/>
    </source>
</evidence>
<organism evidence="2 3">
    <name type="scientific">Dyadobacter linearis</name>
    <dbReference type="NCBI Taxonomy" id="2823330"/>
    <lineage>
        <taxon>Bacteria</taxon>
        <taxon>Pseudomonadati</taxon>
        <taxon>Bacteroidota</taxon>
        <taxon>Cytophagia</taxon>
        <taxon>Cytophagales</taxon>
        <taxon>Spirosomataceae</taxon>
        <taxon>Dyadobacter</taxon>
    </lineage>
</organism>
<feature type="transmembrane region" description="Helical" evidence="1">
    <location>
        <begin position="224"/>
        <end position="246"/>
    </location>
</feature>